<dbReference type="RefSeq" id="WP_038985345.1">
    <property type="nucleotide sequence ID" value="NZ_JWJO01000012.1"/>
</dbReference>
<proteinExistence type="predicted"/>
<accession>A0A163X991</accession>
<dbReference type="Proteomes" id="UP000076630">
    <property type="component" value="Unassembled WGS sequence"/>
</dbReference>
<dbReference type="EMBL" id="LQNU01000070">
    <property type="protein sequence ID" value="KZE77523.1"/>
    <property type="molecule type" value="Genomic_DNA"/>
</dbReference>
<name>A0A163X991_9FLAO</name>
<dbReference type="OrthoDB" id="353778at117743"/>
<dbReference type="AlphaFoldDB" id="A0A163X991"/>
<comment type="caution">
    <text evidence="1">The sequence shown here is derived from an EMBL/GenBank/DDBJ whole genome shotgun (WGS) entry which is preliminary data.</text>
</comment>
<reference evidence="1 2" key="1">
    <citation type="submission" date="2016-01" db="EMBL/GenBank/DDBJ databases">
        <title>Whole genome sequencing of Myroides marinus L41.</title>
        <authorList>
            <person name="Hong K.W."/>
        </authorList>
    </citation>
    <scope>NUCLEOTIDE SEQUENCE [LARGE SCALE GENOMIC DNA]</scope>
    <source>
        <strain evidence="1 2">L41</strain>
    </source>
</reference>
<keyword evidence="2" id="KW-1185">Reference proteome</keyword>
<gene>
    <name evidence="1" type="ORF">AV926_14220</name>
</gene>
<sequence>MGKIYSFFSFLILFTLIGCASGSKQMEKQLSNVYIGMTVQEFNSIVKKKKTIEMNSQRTVYLVKKQNWYDSDGSGSDYRYFYFVNNKLVSIDQGVKSVDKRIQYDIKN</sequence>
<protein>
    <submittedName>
        <fullName evidence="1">Uncharacterized protein</fullName>
    </submittedName>
</protein>
<evidence type="ECO:0000313" key="2">
    <source>
        <dbReference type="Proteomes" id="UP000076630"/>
    </source>
</evidence>
<organism evidence="1 2">
    <name type="scientific">Myroides marinus</name>
    <dbReference type="NCBI Taxonomy" id="703342"/>
    <lineage>
        <taxon>Bacteria</taxon>
        <taxon>Pseudomonadati</taxon>
        <taxon>Bacteroidota</taxon>
        <taxon>Flavobacteriia</taxon>
        <taxon>Flavobacteriales</taxon>
        <taxon>Flavobacteriaceae</taxon>
        <taxon>Myroides</taxon>
    </lineage>
</organism>
<dbReference type="PROSITE" id="PS51257">
    <property type="entry name" value="PROKAR_LIPOPROTEIN"/>
    <property type="match status" value="1"/>
</dbReference>
<evidence type="ECO:0000313" key="1">
    <source>
        <dbReference type="EMBL" id="KZE77523.1"/>
    </source>
</evidence>